<evidence type="ECO:0000259" key="12">
    <source>
        <dbReference type="PROSITE" id="PS51192"/>
    </source>
</evidence>
<evidence type="ECO:0000256" key="9">
    <source>
        <dbReference type="ARBA" id="ARBA00044542"/>
    </source>
</evidence>
<evidence type="ECO:0000256" key="7">
    <source>
        <dbReference type="ARBA" id="ARBA00034617"/>
    </source>
</evidence>
<evidence type="ECO:0000313" key="15">
    <source>
        <dbReference type="WBParaSite" id="scf7180000417646.g1550"/>
    </source>
</evidence>
<proteinExistence type="inferred from homology"/>
<evidence type="ECO:0000256" key="5">
    <source>
        <dbReference type="ARBA" id="ARBA00023235"/>
    </source>
</evidence>
<evidence type="ECO:0000259" key="13">
    <source>
        <dbReference type="PROSITE" id="PS51194"/>
    </source>
</evidence>
<evidence type="ECO:0000256" key="10">
    <source>
        <dbReference type="SAM" id="MobiDB-lite"/>
    </source>
</evidence>
<dbReference type="Pfam" id="PF00271">
    <property type="entry name" value="Helicase_C"/>
    <property type="match status" value="1"/>
</dbReference>
<feature type="region of interest" description="Disordered" evidence="10">
    <location>
        <begin position="560"/>
        <end position="586"/>
    </location>
</feature>
<dbReference type="PROSITE" id="PS51192">
    <property type="entry name" value="HELICASE_ATP_BIND_1"/>
    <property type="match status" value="1"/>
</dbReference>
<evidence type="ECO:0000259" key="11">
    <source>
        <dbReference type="PROSITE" id="PS51140"/>
    </source>
</evidence>
<dbReference type="Gene3D" id="3.40.50.300">
    <property type="entry name" value="P-loop containing nucleotide triphosphate hydrolases"/>
    <property type="match status" value="3"/>
</dbReference>
<evidence type="ECO:0000313" key="14">
    <source>
        <dbReference type="Proteomes" id="UP000887560"/>
    </source>
</evidence>
<keyword evidence="14" id="KW-1185">Reference proteome</keyword>
<dbReference type="PANTHER" id="PTHR13710">
    <property type="entry name" value="DNA HELICASE RECQ FAMILY MEMBER"/>
    <property type="match status" value="1"/>
</dbReference>
<feature type="compositionally biased region" description="Basic and acidic residues" evidence="10">
    <location>
        <begin position="560"/>
        <end position="577"/>
    </location>
</feature>
<dbReference type="EC" id="5.6.2.4" evidence="8"/>
<accession>A0A915NI41</accession>
<dbReference type="InterPro" id="IPR001650">
    <property type="entry name" value="Helicase_C-like"/>
</dbReference>
<dbReference type="Proteomes" id="UP000887560">
    <property type="component" value="Unplaced"/>
</dbReference>
<evidence type="ECO:0000256" key="3">
    <source>
        <dbReference type="ARBA" id="ARBA00022840"/>
    </source>
</evidence>
<reference evidence="15" key="1">
    <citation type="submission" date="2022-11" db="UniProtKB">
        <authorList>
            <consortium name="WormBaseParasite"/>
        </authorList>
    </citation>
    <scope>IDENTIFICATION</scope>
</reference>
<comment type="catalytic activity">
    <reaction evidence="7">
        <text>Couples ATP hydrolysis with the unwinding of duplex DNA by translocating in the 3'-5' direction.</text>
        <dbReference type="EC" id="5.6.2.4"/>
    </reaction>
</comment>
<name>A0A915NI41_9BILA</name>
<dbReference type="GO" id="GO:0005694">
    <property type="term" value="C:chromosome"/>
    <property type="evidence" value="ECO:0007669"/>
    <property type="project" value="TreeGrafter"/>
</dbReference>
<sequence>MIQRFGNLSKEVLTTMIHKAVKENFPQKYKIKEKQKSAIITALQGYDTFIQMPTGSGKSLCYQLTSLLDGGVTIVFSPLLSLIRDQMVKLQGVDYKIRCIGFDLDEINKILRTNSQPDFNLLFAHCVHSWGNSFRPDYLKLAELIKRFRQTQKGSNTTKIPIMALTACDSRDEREKINKILGMDKDCKRQLLFKSIKQRKNLQYQVLDKRKVNVEELINYFFEKYPSGVGIIYCLTRLECVKLAKLFGDLARPYYAKMSEKRRQINQDKWMNGKIRLLCATTAFGMGIDKENVRFVVHYSIPRSLMDFTQESGRAGRDGEPSECVLLYDFNDQFRILREIKEGFESTSFKQIKLNNLLKVLNYCEKYCDDYNKNKEEQHSSILPPNRFAKIKNLIEPFNEKEINIVCIILEKIDQIGNVKLKNLFQFFEQQNYYNEINYEKIIRKIILCGYLRISLLTNSFKRPLPLLSISLKGFALLEQFKILIEKKYCEIITQKSQMNKDGDNVLNFEKAMSQFSAMFPDLDNQLIESVLRTNDGNVEETIEKLLELSCTTASTSEIDKVSKNNEIKNEPSRAEHGQPSSRDPCADDEKIALLIQNREFLSYLRHDPNFQKAIIGRHQASAKNAHHYPLPHGPPVLLSSSKSLLSPNNHLFNRKGGREWGSNYPDRSTTTIKKVEELKPAIPEGPLIEYLNAGESKWSEKIKSKLAKKAPDGSEQLPESPLVSYSDEQMQKGIQGILTRGGHKLIERIDKPCNRANEEGKCCKDLACGLNNLCIKCKNKGESCQQKSDCCGEAICASGSYTCV</sequence>
<dbReference type="InterPro" id="IPR003892">
    <property type="entry name" value="CUE"/>
</dbReference>
<dbReference type="GO" id="GO:0043138">
    <property type="term" value="F:3'-5' DNA helicase activity"/>
    <property type="evidence" value="ECO:0007669"/>
    <property type="project" value="UniProtKB-EC"/>
</dbReference>
<dbReference type="GO" id="GO:0005634">
    <property type="term" value="C:nucleus"/>
    <property type="evidence" value="ECO:0007669"/>
    <property type="project" value="TreeGrafter"/>
</dbReference>
<keyword evidence="6" id="KW-0539">Nucleus</keyword>
<keyword evidence="3" id="KW-0067">ATP-binding</keyword>
<evidence type="ECO:0000256" key="2">
    <source>
        <dbReference type="ARBA" id="ARBA00022741"/>
    </source>
</evidence>
<dbReference type="GO" id="GO:0043130">
    <property type="term" value="F:ubiquitin binding"/>
    <property type="evidence" value="ECO:0007669"/>
    <property type="project" value="InterPro"/>
</dbReference>
<feature type="domain" description="Helicase ATP-binding" evidence="12">
    <location>
        <begin position="39"/>
        <end position="187"/>
    </location>
</feature>
<protein>
    <recommendedName>
        <fullName evidence="8">DNA 3'-5' helicase</fullName>
        <ecNumber evidence="8">5.6.2.4</ecNumber>
    </recommendedName>
    <alternativeName>
        <fullName evidence="9">DNA 3'-5' helicase BLM</fullName>
    </alternativeName>
</protein>
<dbReference type="SUPFAM" id="SSF46934">
    <property type="entry name" value="UBA-like"/>
    <property type="match status" value="1"/>
</dbReference>
<evidence type="ECO:0000256" key="4">
    <source>
        <dbReference type="ARBA" id="ARBA00023125"/>
    </source>
</evidence>
<evidence type="ECO:0000256" key="6">
    <source>
        <dbReference type="ARBA" id="ARBA00023242"/>
    </source>
</evidence>
<dbReference type="AlphaFoldDB" id="A0A915NI41"/>
<feature type="domain" description="Helicase C-terminal" evidence="13">
    <location>
        <begin position="213"/>
        <end position="360"/>
    </location>
</feature>
<dbReference type="WBParaSite" id="scf7180000417646.g1550">
    <property type="protein sequence ID" value="scf7180000417646.g1550"/>
    <property type="gene ID" value="scf7180000417646.g1550"/>
</dbReference>
<feature type="domain" description="CUE" evidence="11">
    <location>
        <begin position="508"/>
        <end position="551"/>
    </location>
</feature>
<organism evidence="14 15">
    <name type="scientific">Meloidogyne floridensis</name>
    <dbReference type="NCBI Taxonomy" id="298350"/>
    <lineage>
        <taxon>Eukaryota</taxon>
        <taxon>Metazoa</taxon>
        <taxon>Ecdysozoa</taxon>
        <taxon>Nematoda</taxon>
        <taxon>Chromadorea</taxon>
        <taxon>Rhabditida</taxon>
        <taxon>Tylenchina</taxon>
        <taxon>Tylenchomorpha</taxon>
        <taxon>Tylenchoidea</taxon>
        <taxon>Meloidogynidae</taxon>
        <taxon>Meloidogyninae</taxon>
        <taxon>Meloidogyne</taxon>
    </lineage>
</organism>
<dbReference type="SMART" id="SM00490">
    <property type="entry name" value="HELICc"/>
    <property type="match status" value="1"/>
</dbReference>
<dbReference type="GO" id="GO:0000724">
    <property type="term" value="P:double-strand break repair via homologous recombination"/>
    <property type="evidence" value="ECO:0007669"/>
    <property type="project" value="TreeGrafter"/>
</dbReference>
<dbReference type="PROSITE" id="PS51140">
    <property type="entry name" value="CUE"/>
    <property type="match status" value="1"/>
</dbReference>
<dbReference type="InterPro" id="IPR027417">
    <property type="entry name" value="P-loop_NTPase"/>
</dbReference>
<dbReference type="GO" id="GO:0005524">
    <property type="term" value="F:ATP binding"/>
    <property type="evidence" value="ECO:0007669"/>
    <property type="project" value="UniProtKB-KW"/>
</dbReference>
<dbReference type="InterPro" id="IPR014001">
    <property type="entry name" value="Helicase_ATP-bd"/>
</dbReference>
<comment type="similarity">
    <text evidence="1">Belongs to the helicase family. RecQ subfamily.</text>
</comment>
<dbReference type="PROSITE" id="PS51194">
    <property type="entry name" value="HELICASE_CTER"/>
    <property type="match status" value="1"/>
</dbReference>
<dbReference type="SUPFAM" id="SSF52540">
    <property type="entry name" value="P-loop containing nucleoside triphosphate hydrolases"/>
    <property type="match status" value="2"/>
</dbReference>
<evidence type="ECO:0000256" key="1">
    <source>
        <dbReference type="ARBA" id="ARBA00005446"/>
    </source>
</evidence>
<dbReference type="InterPro" id="IPR011545">
    <property type="entry name" value="DEAD/DEAH_box_helicase_dom"/>
</dbReference>
<dbReference type="SMART" id="SM00546">
    <property type="entry name" value="CUE"/>
    <property type="match status" value="1"/>
</dbReference>
<keyword evidence="5" id="KW-0413">Isomerase</keyword>
<dbReference type="GO" id="GO:0005737">
    <property type="term" value="C:cytoplasm"/>
    <property type="evidence" value="ECO:0007669"/>
    <property type="project" value="TreeGrafter"/>
</dbReference>
<evidence type="ECO:0000256" key="8">
    <source>
        <dbReference type="ARBA" id="ARBA00034808"/>
    </source>
</evidence>
<dbReference type="GO" id="GO:0009378">
    <property type="term" value="F:four-way junction helicase activity"/>
    <property type="evidence" value="ECO:0007669"/>
    <property type="project" value="TreeGrafter"/>
</dbReference>
<dbReference type="Pfam" id="PF00270">
    <property type="entry name" value="DEAD"/>
    <property type="match status" value="1"/>
</dbReference>
<keyword evidence="2" id="KW-0547">Nucleotide-binding</keyword>
<dbReference type="InterPro" id="IPR009060">
    <property type="entry name" value="UBA-like_sf"/>
</dbReference>
<dbReference type="PANTHER" id="PTHR13710:SF153">
    <property type="entry name" value="RECQ-LIKE DNA HELICASE BLM"/>
    <property type="match status" value="1"/>
</dbReference>
<dbReference type="GO" id="GO:0003677">
    <property type="term" value="F:DNA binding"/>
    <property type="evidence" value="ECO:0007669"/>
    <property type="project" value="UniProtKB-KW"/>
</dbReference>
<keyword evidence="4" id="KW-0238">DNA-binding</keyword>
<dbReference type="Pfam" id="PF02845">
    <property type="entry name" value="CUE"/>
    <property type="match status" value="1"/>
</dbReference>
<dbReference type="Gene3D" id="1.10.8.10">
    <property type="entry name" value="DNA helicase RuvA subunit, C-terminal domain"/>
    <property type="match status" value="1"/>
</dbReference>